<accession>A0A5M4FBB5</accession>
<evidence type="ECO:0000259" key="1">
    <source>
        <dbReference type="Pfam" id="PF00296"/>
    </source>
</evidence>
<name>A0A5M4FBB5_9ACTN</name>
<dbReference type="SUPFAM" id="SSF51679">
    <property type="entry name" value="Bacterial luciferase-like"/>
    <property type="match status" value="1"/>
</dbReference>
<dbReference type="GO" id="GO:0016705">
    <property type="term" value="F:oxidoreductase activity, acting on paired donors, with incorporation or reduction of molecular oxygen"/>
    <property type="evidence" value="ECO:0007669"/>
    <property type="project" value="InterPro"/>
</dbReference>
<dbReference type="InterPro" id="IPR019919">
    <property type="entry name" value="Lucif-like_OxRdtase_MSMEG_2256"/>
</dbReference>
<dbReference type="AlphaFoldDB" id="A0A5M4FBB5"/>
<feature type="domain" description="Luciferase-like" evidence="1">
    <location>
        <begin position="13"/>
        <end position="298"/>
    </location>
</feature>
<evidence type="ECO:0000313" key="3">
    <source>
        <dbReference type="Proteomes" id="UP000380867"/>
    </source>
</evidence>
<protein>
    <submittedName>
        <fullName evidence="2">TIGR03617 family F420-dependent LLM class oxidoreductase</fullName>
        <ecNumber evidence="2">1.-.-.-</ecNumber>
    </submittedName>
</protein>
<evidence type="ECO:0000313" key="2">
    <source>
        <dbReference type="EMBL" id="KAA1395686.1"/>
    </source>
</evidence>
<reference evidence="2" key="1">
    <citation type="submission" date="2019-09" db="EMBL/GenBank/DDBJ databases">
        <authorList>
            <person name="Li J."/>
        </authorList>
    </citation>
    <scope>NUCLEOTIDE SEQUENCE [LARGE SCALE GENOMIC DNA]</scope>
    <source>
        <strain evidence="2">JCM 14732</strain>
    </source>
</reference>
<gene>
    <name evidence="2" type="ORF">ESP70_016195</name>
</gene>
<dbReference type="OrthoDB" id="3284378at2"/>
<dbReference type="Proteomes" id="UP000380867">
    <property type="component" value="Unassembled WGS sequence"/>
</dbReference>
<dbReference type="EC" id="1.-.-.-" evidence="2"/>
<dbReference type="CDD" id="cd01097">
    <property type="entry name" value="Tetrahydromethanopterin_reductase"/>
    <property type="match status" value="1"/>
</dbReference>
<dbReference type="NCBIfam" id="TIGR03617">
    <property type="entry name" value="F420_MSMEG_2256"/>
    <property type="match status" value="1"/>
</dbReference>
<proteinExistence type="predicted"/>
<dbReference type="InterPro" id="IPR011251">
    <property type="entry name" value="Luciferase-like_dom"/>
</dbReference>
<keyword evidence="2" id="KW-0560">Oxidoreductase</keyword>
<dbReference type="Pfam" id="PF00296">
    <property type="entry name" value="Bac_luciferase"/>
    <property type="match status" value="1"/>
</dbReference>
<organism evidence="2 3">
    <name type="scientific">Aeromicrobium ginsengisoli</name>
    <dbReference type="NCBI Taxonomy" id="363867"/>
    <lineage>
        <taxon>Bacteria</taxon>
        <taxon>Bacillati</taxon>
        <taxon>Actinomycetota</taxon>
        <taxon>Actinomycetes</taxon>
        <taxon>Propionibacteriales</taxon>
        <taxon>Nocardioidaceae</taxon>
        <taxon>Aeromicrobium</taxon>
    </lineage>
</organism>
<dbReference type="InterPro" id="IPR050564">
    <property type="entry name" value="F420-G6PD/mer"/>
</dbReference>
<dbReference type="EMBL" id="SDPQ02000003">
    <property type="protein sequence ID" value="KAA1395686.1"/>
    <property type="molecule type" value="Genomic_DNA"/>
</dbReference>
<sequence>MTEPILDIAFHGDAAEIAGVAAEAEARGVGGLFVAEAAHDPYIALALAGTATSRIRIGSSVAIAFARTPMSTAYSAWDVHRLSGGRLILGLGTQIKPHITRRFAMPWSSPAPRMSEYVEALRAIFESWQNGSKLDFQGDFYAHTLMPPLFNPGPIEGGLPPIWLAAVGPRMLAAAGSVADGLICHPLLSRSYLDEVVRPAVAAGRTAGQHADEPFTTSVMCMVATGRTDEELAAAIAGTKRQIGFYSSTPAYLPVLEHHGWGDLHTEAHALTKSNRWAELGDLVDDEVLATFAVVGDLPSARTEFRSRFAGSAQRVITSIPYDADNLLALDLVSD</sequence>
<comment type="caution">
    <text evidence="2">The sequence shown here is derived from an EMBL/GenBank/DDBJ whole genome shotgun (WGS) entry which is preliminary data.</text>
</comment>
<keyword evidence="3" id="KW-1185">Reference proteome</keyword>
<dbReference type="PANTHER" id="PTHR43244:SF2">
    <property type="entry name" value="CONSERVED HYPOTHETICAL ALANINE AND PROLINE-RICH PROTEIN"/>
    <property type="match status" value="1"/>
</dbReference>
<dbReference type="InterPro" id="IPR036661">
    <property type="entry name" value="Luciferase-like_sf"/>
</dbReference>
<dbReference type="RefSeq" id="WP_149690343.1">
    <property type="nucleotide sequence ID" value="NZ_SDPQ02000003.1"/>
</dbReference>
<dbReference type="PANTHER" id="PTHR43244">
    <property type="match status" value="1"/>
</dbReference>
<dbReference type="Gene3D" id="3.20.20.30">
    <property type="entry name" value="Luciferase-like domain"/>
    <property type="match status" value="1"/>
</dbReference>